<keyword evidence="2" id="KW-1185">Reference proteome</keyword>
<accession>A0A1G6XAN6</accession>
<name>A0A1G6XAN6_9RHOB</name>
<dbReference type="EMBL" id="FMZV01000010">
    <property type="protein sequence ID" value="SDD75260.1"/>
    <property type="molecule type" value="Genomic_DNA"/>
</dbReference>
<dbReference type="RefSeq" id="WP_143028565.1">
    <property type="nucleotide sequence ID" value="NZ_FMZV01000010.1"/>
</dbReference>
<dbReference type="STRING" id="639004.SAMN04488239_11028"/>
<dbReference type="AlphaFoldDB" id="A0A1G6XAN6"/>
<dbReference type="OrthoDB" id="7872359at2"/>
<dbReference type="PROSITE" id="PS51257">
    <property type="entry name" value="PROKAR_LIPOPROTEIN"/>
    <property type="match status" value="1"/>
</dbReference>
<sequence length="94" mass="10561">MSRLSLVLLVLTAACTQVPELNEQIRPDLQSKSFPRLIPLDETLGPAVIAEDEARKLEQSLASRRAALEARARRLRQPVLDEAERTRLNESVTE</sequence>
<dbReference type="Proteomes" id="UP000199628">
    <property type="component" value="Unassembled WGS sequence"/>
</dbReference>
<proteinExistence type="predicted"/>
<evidence type="ECO:0000313" key="2">
    <source>
        <dbReference type="Proteomes" id="UP000199628"/>
    </source>
</evidence>
<gene>
    <name evidence="1" type="ORF">SAMN04488239_11028</name>
</gene>
<reference evidence="2" key="1">
    <citation type="submission" date="2016-10" db="EMBL/GenBank/DDBJ databases">
        <authorList>
            <person name="Varghese N."/>
            <person name="Submissions S."/>
        </authorList>
    </citation>
    <scope>NUCLEOTIDE SEQUENCE [LARGE SCALE GENOMIC DNA]</scope>
    <source>
        <strain evidence="2">CGMCC 1.9108</strain>
    </source>
</reference>
<organism evidence="1 2">
    <name type="scientific">Ruegeria marina</name>
    <dbReference type="NCBI Taxonomy" id="639004"/>
    <lineage>
        <taxon>Bacteria</taxon>
        <taxon>Pseudomonadati</taxon>
        <taxon>Pseudomonadota</taxon>
        <taxon>Alphaproteobacteria</taxon>
        <taxon>Rhodobacterales</taxon>
        <taxon>Roseobacteraceae</taxon>
        <taxon>Ruegeria</taxon>
    </lineage>
</organism>
<evidence type="ECO:0000313" key="1">
    <source>
        <dbReference type="EMBL" id="SDD75260.1"/>
    </source>
</evidence>
<protein>
    <submittedName>
        <fullName evidence="1">Uncharacterized protein</fullName>
    </submittedName>
</protein>